<feature type="transmembrane region" description="Helical" evidence="1">
    <location>
        <begin position="524"/>
        <end position="542"/>
    </location>
</feature>
<keyword evidence="1" id="KW-1133">Transmembrane helix</keyword>
<feature type="transmembrane region" description="Helical" evidence="1">
    <location>
        <begin position="63"/>
        <end position="84"/>
    </location>
</feature>
<evidence type="ECO:0000313" key="3">
    <source>
        <dbReference type="Proteomes" id="UP000265742"/>
    </source>
</evidence>
<gene>
    <name evidence="2" type="ORF">D1781_16800</name>
</gene>
<feature type="transmembrane region" description="Helical" evidence="1">
    <location>
        <begin position="6"/>
        <end position="26"/>
    </location>
</feature>
<dbReference type="Proteomes" id="UP000265742">
    <property type="component" value="Unassembled WGS sequence"/>
</dbReference>
<accession>A0A3A1U1U0</accession>
<reference evidence="3" key="1">
    <citation type="submission" date="2018-09" db="EMBL/GenBank/DDBJ databases">
        <authorList>
            <person name="Kim I."/>
        </authorList>
    </citation>
    <scope>NUCLEOTIDE SEQUENCE [LARGE SCALE GENOMIC DNA]</scope>
    <source>
        <strain evidence="3">DD4a</strain>
    </source>
</reference>
<feature type="transmembrane region" description="Helical" evidence="1">
    <location>
        <begin position="419"/>
        <end position="438"/>
    </location>
</feature>
<feature type="transmembrane region" description="Helical" evidence="1">
    <location>
        <begin position="33"/>
        <end position="57"/>
    </location>
</feature>
<feature type="transmembrane region" description="Helical" evidence="1">
    <location>
        <begin position="204"/>
        <end position="222"/>
    </location>
</feature>
<comment type="caution">
    <text evidence="2">The sequence shown here is derived from an EMBL/GenBank/DDBJ whole genome shotgun (WGS) entry which is preliminary data.</text>
</comment>
<name>A0A3A1U1U0_9MICO</name>
<feature type="transmembrane region" description="Helical" evidence="1">
    <location>
        <begin position="234"/>
        <end position="252"/>
    </location>
</feature>
<evidence type="ECO:0000256" key="1">
    <source>
        <dbReference type="SAM" id="Phobius"/>
    </source>
</evidence>
<dbReference type="AlphaFoldDB" id="A0A3A1U1U0"/>
<dbReference type="OrthoDB" id="3169698at2"/>
<dbReference type="RefSeq" id="WP_119483653.1">
    <property type="nucleotide sequence ID" value="NZ_QXTG01000003.1"/>
</dbReference>
<sequence length="697" mass="72675">MSWSAVAPPVAVVLAAVLLPGLALAAAARLRGIVALGLAGPLGYAIIGITGVAAGAIGIPFGWPAIAVTTAVLVVLAIAARAALRAAGAAPAPWDSWRPLGWAPVVLGAAIATTAITVVAFAHVPSPDRLTQTYDTVFHVNAAASIAETGDASSLHLYRLTHPGKQLAFYPAVWHSLTALASTTTGVDIAVAANATWIGTAGPVFSLGSAFVAAVVFGRAGLRRDDAAPVQRTLVATVAAVLASAFVAFPYLLLDFGTLYPNGLAYTLLPAGLGIVAALLPFPERASWRPESAPVRWRTALLLLGWGLAAAFAHPRSAVALLVLAAPLVVAWFAARMTALSASGQRGRRRARLIWAVAVGAAVLLVVLAVLFVLHYYDVGTRPISDHLNGGPALARETFPQALLQGLLATSLVVPGQTALPPSVLLAVVAFVGLLAALLRPGLRWVVVVYLGLVLLYGFAAGSDSDLAKIATGLWDKDKFRIIAILPTIGVPLVAWTVVAGTAELTATLRSRRARRSDPRARTVVVATAVVTAVVAVSAWTGPALGGVSSAMGEVFALPQSQKGGLLVDADEMALLEAVPRFVPKGELIVGNPWNGSALAWALGGRRVLFPHLGGYWDYDGRVIQRALDDWRTDDRVCPAVRAQNVRWVITDPGRLRGDRKAANRFSAIDRVVTKPGGAQLVASSGSTRLWRLTACW</sequence>
<feature type="transmembrane region" description="Helical" evidence="1">
    <location>
        <begin position="105"/>
        <end position="124"/>
    </location>
</feature>
<keyword evidence="1" id="KW-0812">Transmembrane</keyword>
<evidence type="ECO:0000313" key="2">
    <source>
        <dbReference type="EMBL" id="RIX26577.1"/>
    </source>
</evidence>
<feature type="transmembrane region" description="Helical" evidence="1">
    <location>
        <begin position="319"/>
        <end position="341"/>
    </location>
</feature>
<feature type="transmembrane region" description="Helical" evidence="1">
    <location>
        <begin position="353"/>
        <end position="377"/>
    </location>
</feature>
<keyword evidence="3" id="KW-1185">Reference proteome</keyword>
<protein>
    <submittedName>
        <fullName evidence="2">Uncharacterized protein</fullName>
    </submittedName>
</protein>
<feature type="transmembrane region" description="Helical" evidence="1">
    <location>
        <begin position="295"/>
        <end position="313"/>
    </location>
</feature>
<dbReference type="InterPro" id="IPR046671">
    <property type="entry name" value="DUF6541"/>
</dbReference>
<dbReference type="Pfam" id="PF20176">
    <property type="entry name" value="DUF6541"/>
    <property type="match status" value="1"/>
</dbReference>
<keyword evidence="1" id="KW-0472">Membrane</keyword>
<feature type="transmembrane region" description="Helical" evidence="1">
    <location>
        <begin position="264"/>
        <end position="283"/>
    </location>
</feature>
<proteinExistence type="predicted"/>
<feature type="transmembrane region" description="Helical" evidence="1">
    <location>
        <begin position="445"/>
        <end position="462"/>
    </location>
</feature>
<organism evidence="2 3">
    <name type="scientific">Amnibacterium setariae</name>
    <dbReference type="NCBI Taxonomy" id="2306585"/>
    <lineage>
        <taxon>Bacteria</taxon>
        <taxon>Bacillati</taxon>
        <taxon>Actinomycetota</taxon>
        <taxon>Actinomycetes</taxon>
        <taxon>Micrococcales</taxon>
        <taxon>Microbacteriaceae</taxon>
        <taxon>Amnibacterium</taxon>
    </lineage>
</organism>
<dbReference type="EMBL" id="QXTG01000003">
    <property type="protein sequence ID" value="RIX26577.1"/>
    <property type="molecule type" value="Genomic_DNA"/>
</dbReference>
<feature type="transmembrane region" description="Helical" evidence="1">
    <location>
        <begin position="482"/>
        <end position="503"/>
    </location>
</feature>